<dbReference type="InterPro" id="IPR006860">
    <property type="entry name" value="FecR"/>
</dbReference>
<dbReference type="InterPro" id="IPR032623">
    <property type="entry name" value="FecR_N"/>
</dbReference>
<dbReference type="AlphaFoldDB" id="A0A157PB62"/>
<dbReference type="PANTHER" id="PTHR30273:SF2">
    <property type="entry name" value="PROTEIN FECR"/>
    <property type="match status" value="1"/>
</dbReference>
<dbReference type="PANTHER" id="PTHR30273">
    <property type="entry name" value="PERIPLASMIC SIGNAL SENSOR AND SIGMA FACTOR ACTIVATOR FECR-RELATED"/>
    <property type="match status" value="1"/>
</dbReference>
<dbReference type="Proteomes" id="UP000077037">
    <property type="component" value="Unassembled WGS sequence"/>
</dbReference>
<dbReference type="PIRSF" id="PIRSF018266">
    <property type="entry name" value="FecR"/>
    <property type="match status" value="1"/>
</dbReference>
<name>A0A157PB62_9BORD</name>
<sequence>MTTMSRHPHDDYRAIQAQADAWWARLRSGKATQEDAQALRQWCAQSPDHARAWREVREVWEALEPAVARIAQRSPAARPRRAGAFAFGFQPGRRAWLGGAVAAGAAWMLVRPPANLWPAIGDFAADYRTGTGERREVALADGGVVQMNTQTRINLRDGDYAFELLAGETDVHAGAKGDVRVYAAGARIEGASGHFNVRHTGPEVCVTCVDGAVRVEHPLGSVAVPPSSQVIYTVDRLSPVRTVDAAAVTAWRGGELIFEGAPLSEVIAEVNRYRRGRLVLRNEALGRRRVQMRISLQKLDAVPAMIRDLYGAELIELPQGIVLVT</sequence>
<evidence type="ECO:0000313" key="4">
    <source>
        <dbReference type="Proteomes" id="UP000077037"/>
    </source>
</evidence>
<keyword evidence="3" id="KW-0812">Transmembrane</keyword>
<keyword evidence="3" id="KW-0472">Membrane</keyword>
<reference evidence="3 4" key="1">
    <citation type="submission" date="2016-03" db="EMBL/GenBank/DDBJ databases">
        <authorList>
            <consortium name="Pathogen Informatics"/>
        </authorList>
    </citation>
    <scope>NUCLEOTIDE SEQUENCE [LARGE SCALE GENOMIC DNA]</scope>
    <source>
        <strain evidence="3 4">NCTC13364</strain>
    </source>
</reference>
<organism evidence="3 4">
    <name type="scientific">Bordetella ansorpii</name>
    <dbReference type="NCBI Taxonomy" id="288768"/>
    <lineage>
        <taxon>Bacteria</taxon>
        <taxon>Pseudomonadati</taxon>
        <taxon>Pseudomonadota</taxon>
        <taxon>Betaproteobacteria</taxon>
        <taxon>Burkholderiales</taxon>
        <taxon>Alcaligenaceae</taxon>
        <taxon>Bordetella</taxon>
    </lineage>
</organism>
<feature type="domain" description="FecR N-terminal" evidence="2">
    <location>
        <begin position="18"/>
        <end position="58"/>
    </location>
</feature>
<evidence type="ECO:0000313" key="3">
    <source>
        <dbReference type="EMBL" id="SAI30952.1"/>
    </source>
</evidence>
<dbReference type="Pfam" id="PF04773">
    <property type="entry name" value="FecR"/>
    <property type="match status" value="1"/>
</dbReference>
<dbReference type="Pfam" id="PF16220">
    <property type="entry name" value="DUF4880"/>
    <property type="match status" value="1"/>
</dbReference>
<evidence type="ECO:0000259" key="2">
    <source>
        <dbReference type="Pfam" id="PF16220"/>
    </source>
</evidence>
<dbReference type="EMBL" id="FKBS01000014">
    <property type="protein sequence ID" value="SAI30952.1"/>
    <property type="molecule type" value="Genomic_DNA"/>
</dbReference>
<protein>
    <submittedName>
        <fullName evidence="3">Transmembrane sensor</fullName>
    </submittedName>
</protein>
<proteinExistence type="predicted"/>
<evidence type="ECO:0000259" key="1">
    <source>
        <dbReference type="Pfam" id="PF04773"/>
    </source>
</evidence>
<dbReference type="Gene3D" id="2.60.120.1440">
    <property type="match status" value="1"/>
</dbReference>
<accession>A0A157PB62</accession>
<dbReference type="InterPro" id="IPR012373">
    <property type="entry name" value="Ferrdict_sens_TM"/>
</dbReference>
<dbReference type="GO" id="GO:0016989">
    <property type="term" value="F:sigma factor antagonist activity"/>
    <property type="evidence" value="ECO:0007669"/>
    <property type="project" value="TreeGrafter"/>
</dbReference>
<feature type="domain" description="FecR protein" evidence="1">
    <location>
        <begin position="126"/>
        <end position="214"/>
    </location>
</feature>
<dbReference type="Gene3D" id="3.55.50.30">
    <property type="match status" value="1"/>
</dbReference>
<gene>
    <name evidence="3" type="primary">fecR2_4</name>
    <name evidence="3" type="ORF">SAMEA1982600_02473</name>
</gene>
<dbReference type="OrthoDB" id="1100567at2"/>